<keyword evidence="1" id="KW-0812">Transmembrane</keyword>
<reference evidence="2 3" key="1">
    <citation type="submission" date="2024-01" db="EMBL/GenBank/DDBJ databases">
        <title>The genomes of 5 underutilized Papilionoideae crops provide insights into root nodulation and disease resistanc.</title>
        <authorList>
            <person name="Jiang F."/>
        </authorList>
    </citation>
    <scope>NUCLEOTIDE SEQUENCE [LARGE SCALE GENOMIC DNA]</scope>
    <source>
        <strain evidence="2">LVBAO_FW01</strain>
        <tissue evidence="2">Leaves</tissue>
    </source>
</reference>
<name>A0AAN9RCI5_CANGL</name>
<keyword evidence="3" id="KW-1185">Reference proteome</keyword>
<evidence type="ECO:0000313" key="2">
    <source>
        <dbReference type="EMBL" id="KAK7361668.1"/>
    </source>
</evidence>
<dbReference type="AlphaFoldDB" id="A0AAN9RCI5"/>
<comment type="caution">
    <text evidence="2">The sequence shown here is derived from an EMBL/GenBank/DDBJ whole genome shotgun (WGS) entry which is preliminary data.</text>
</comment>
<gene>
    <name evidence="2" type="ORF">VNO77_03742</name>
</gene>
<keyword evidence="1" id="KW-1133">Transmembrane helix</keyword>
<accession>A0AAN9RCI5</accession>
<sequence length="73" mass="7852">MLLAFSSSLGLDGMGTRESCAYANASRFLLKPSFGQLEWQPDLDGIASALCLLVVVRIIGIPPALLGRYDTHN</sequence>
<feature type="transmembrane region" description="Helical" evidence="1">
    <location>
        <begin position="45"/>
        <end position="66"/>
    </location>
</feature>
<dbReference type="EMBL" id="JAYMYQ010000001">
    <property type="protein sequence ID" value="KAK7361668.1"/>
    <property type="molecule type" value="Genomic_DNA"/>
</dbReference>
<keyword evidence="1" id="KW-0472">Membrane</keyword>
<dbReference type="Proteomes" id="UP001367508">
    <property type="component" value="Unassembled WGS sequence"/>
</dbReference>
<evidence type="ECO:0000256" key="1">
    <source>
        <dbReference type="SAM" id="Phobius"/>
    </source>
</evidence>
<protein>
    <submittedName>
        <fullName evidence="2">Uncharacterized protein</fullName>
    </submittedName>
</protein>
<organism evidence="2 3">
    <name type="scientific">Canavalia gladiata</name>
    <name type="common">Sword bean</name>
    <name type="synonym">Dolichos gladiatus</name>
    <dbReference type="NCBI Taxonomy" id="3824"/>
    <lineage>
        <taxon>Eukaryota</taxon>
        <taxon>Viridiplantae</taxon>
        <taxon>Streptophyta</taxon>
        <taxon>Embryophyta</taxon>
        <taxon>Tracheophyta</taxon>
        <taxon>Spermatophyta</taxon>
        <taxon>Magnoliopsida</taxon>
        <taxon>eudicotyledons</taxon>
        <taxon>Gunneridae</taxon>
        <taxon>Pentapetalae</taxon>
        <taxon>rosids</taxon>
        <taxon>fabids</taxon>
        <taxon>Fabales</taxon>
        <taxon>Fabaceae</taxon>
        <taxon>Papilionoideae</taxon>
        <taxon>50 kb inversion clade</taxon>
        <taxon>NPAAA clade</taxon>
        <taxon>indigoferoid/millettioid clade</taxon>
        <taxon>Phaseoleae</taxon>
        <taxon>Canavalia</taxon>
    </lineage>
</organism>
<evidence type="ECO:0000313" key="3">
    <source>
        <dbReference type="Proteomes" id="UP001367508"/>
    </source>
</evidence>
<proteinExistence type="predicted"/>